<protein>
    <submittedName>
        <fullName evidence="2">Uncharacterized protein</fullName>
    </submittedName>
</protein>
<evidence type="ECO:0000313" key="2">
    <source>
        <dbReference type="EMBL" id="JAT91257.1"/>
    </source>
</evidence>
<dbReference type="EMBL" id="GFAC01007931">
    <property type="protein sequence ID" value="JAT91257.1"/>
    <property type="molecule type" value="mRNA"/>
</dbReference>
<reference evidence="2" key="1">
    <citation type="journal article" date="2017" name="Front. Cell. Infect. Microbiol.">
        <title>The Distinct Transcriptional Response of the Midgut of Amblyomma sculptum and Amblyomma aureolatum Ticks to Rickettsia rickettsii Correlates to Their Differences in Susceptibility to Infection.</title>
        <authorList>
            <person name="Martins L.A."/>
            <person name="Galletti M.F.B.M."/>
            <person name="Ribeiro J.M."/>
            <person name="Fujita A."/>
            <person name="Costa F.B."/>
            <person name="Labruna M.B."/>
            <person name="Daffre S."/>
            <person name="Fogaca A.C."/>
        </authorList>
    </citation>
    <scope>NUCLEOTIDE SEQUENCE</scope>
</reference>
<keyword evidence="1" id="KW-0472">Membrane</keyword>
<keyword evidence="1" id="KW-1133">Transmembrane helix</keyword>
<sequence>LCMHFSLYCSKCFLLYYCLSCTWQSLFQVFTFVCCTILLVFSILVLKCYFSLSFWIDCAPFMYLPCATSILTLVFFYVPPSPSALWSLDV</sequence>
<dbReference type="AlphaFoldDB" id="A0A1E1WW99"/>
<proteinExistence type="evidence at transcript level"/>
<keyword evidence="1" id="KW-0812">Transmembrane</keyword>
<feature type="non-terminal residue" evidence="2">
    <location>
        <position position="1"/>
    </location>
</feature>
<feature type="transmembrane region" description="Helical" evidence="1">
    <location>
        <begin position="58"/>
        <end position="78"/>
    </location>
</feature>
<feature type="transmembrane region" description="Helical" evidence="1">
    <location>
        <begin position="25"/>
        <end position="46"/>
    </location>
</feature>
<organism evidence="2">
    <name type="scientific">Amblyomma aureolatum</name>
    <dbReference type="NCBI Taxonomy" id="187763"/>
    <lineage>
        <taxon>Eukaryota</taxon>
        <taxon>Metazoa</taxon>
        <taxon>Ecdysozoa</taxon>
        <taxon>Arthropoda</taxon>
        <taxon>Chelicerata</taxon>
        <taxon>Arachnida</taxon>
        <taxon>Acari</taxon>
        <taxon>Parasitiformes</taxon>
        <taxon>Ixodida</taxon>
        <taxon>Ixodoidea</taxon>
        <taxon>Ixodidae</taxon>
        <taxon>Amblyomminae</taxon>
        <taxon>Amblyomma</taxon>
    </lineage>
</organism>
<name>A0A1E1WW99_9ACAR</name>
<evidence type="ECO:0000256" key="1">
    <source>
        <dbReference type="SAM" id="Phobius"/>
    </source>
</evidence>
<accession>A0A1E1WW99</accession>